<gene>
    <name evidence="1" type="ORF">RPERSI_LOCUS33262</name>
</gene>
<reference evidence="1" key="1">
    <citation type="submission" date="2021-06" db="EMBL/GenBank/DDBJ databases">
        <authorList>
            <person name="Kallberg Y."/>
            <person name="Tangrot J."/>
            <person name="Rosling A."/>
        </authorList>
    </citation>
    <scope>NUCLEOTIDE SEQUENCE</scope>
    <source>
        <strain evidence="1">MA461A</strain>
    </source>
</reference>
<dbReference type="EMBL" id="CAJVQC010143180">
    <property type="protein sequence ID" value="CAG8844561.1"/>
    <property type="molecule type" value="Genomic_DNA"/>
</dbReference>
<name>A0ACA9SNI6_9GLOM</name>
<keyword evidence="2" id="KW-1185">Reference proteome</keyword>
<sequence>LSGNVRHARCNGNNALYEALEVVQNENGRLSKKKNLEFGDRVRRVESKCGHKGARWVDVGAA</sequence>
<feature type="non-terminal residue" evidence="1">
    <location>
        <position position="62"/>
    </location>
</feature>
<proteinExistence type="predicted"/>
<protein>
    <submittedName>
        <fullName evidence="1">13771_t:CDS:1</fullName>
    </submittedName>
</protein>
<dbReference type="Proteomes" id="UP000789920">
    <property type="component" value="Unassembled WGS sequence"/>
</dbReference>
<accession>A0ACA9SNI6</accession>
<evidence type="ECO:0000313" key="2">
    <source>
        <dbReference type="Proteomes" id="UP000789920"/>
    </source>
</evidence>
<feature type="non-terminal residue" evidence="1">
    <location>
        <position position="1"/>
    </location>
</feature>
<evidence type="ECO:0000313" key="1">
    <source>
        <dbReference type="EMBL" id="CAG8844561.1"/>
    </source>
</evidence>
<comment type="caution">
    <text evidence="1">The sequence shown here is derived from an EMBL/GenBank/DDBJ whole genome shotgun (WGS) entry which is preliminary data.</text>
</comment>
<organism evidence="1 2">
    <name type="scientific">Racocetra persica</name>
    <dbReference type="NCBI Taxonomy" id="160502"/>
    <lineage>
        <taxon>Eukaryota</taxon>
        <taxon>Fungi</taxon>
        <taxon>Fungi incertae sedis</taxon>
        <taxon>Mucoromycota</taxon>
        <taxon>Glomeromycotina</taxon>
        <taxon>Glomeromycetes</taxon>
        <taxon>Diversisporales</taxon>
        <taxon>Gigasporaceae</taxon>
        <taxon>Racocetra</taxon>
    </lineage>
</organism>